<evidence type="ECO:0000259" key="1">
    <source>
        <dbReference type="Pfam" id="PF01695"/>
    </source>
</evidence>
<dbReference type="EMBL" id="JASNVH010000011">
    <property type="protein sequence ID" value="MDK4307412.1"/>
    <property type="molecule type" value="Genomic_DNA"/>
</dbReference>
<dbReference type="InterPro" id="IPR027417">
    <property type="entry name" value="P-loop_NTPase"/>
</dbReference>
<dbReference type="PANTHER" id="PTHR30050">
    <property type="entry name" value="CHROMOSOMAL REPLICATION INITIATOR PROTEIN DNAA"/>
    <property type="match status" value="1"/>
</dbReference>
<dbReference type="Pfam" id="PF01695">
    <property type="entry name" value="IstB_IS21"/>
    <property type="match status" value="1"/>
</dbReference>
<name>A0AAP4BRB1_9CORY</name>
<dbReference type="InterPro" id="IPR028350">
    <property type="entry name" value="DNAC/IstB-like"/>
</dbReference>
<keyword evidence="2" id="KW-0067">ATP-binding</keyword>
<gene>
    <name evidence="2" type="ORF">QPX42_07655</name>
</gene>
<dbReference type="Gene3D" id="3.40.50.300">
    <property type="entry name" value="P-loop containing nucleotide triphosphate hydrolases"/>
    <property type="match status" value="1"/>
</dbReference>
<dbReference type="RefSeq" id="WP_284588917.1">
    <property type="nucleotide sequence ID" value="NZ_JASNUC010000006.1"/>
</dbReference>
<dbReference type="InterPro" id="IPR002611">
    <property type="entry name" value="IstB_ATP-bd"/>
</dbReference>
<dbReference type="Proteomes" id="UP001224412">
    <property type="component" value="Unassembled WGS sequence"/>
</dbReference>
<evidence type="ECO:0000313" key="3">
    <source>
        <dbReference type="Proteomes" id="UP001224412"/>
    </source>
</evidence>
<sequence length="255" mass="28301">MTTINLDDDIRATLRKLRLSTFADIFFDLVAADDANTALPEEIFFKAVEETAAKRRQTNIAKAITQAKFRYPGATLAELINPDERGLNLRQLKRLAATPWGDEPSNVHVLAPTGAGKTYIACAIGIAACQAEYSVAYYRLDQFVDELGAFLPADERYVAKMRKLQNIDVLILDDFLTIGIDQRGQEDLTKIIFDRDGRLPTIIVSQTTAAYWVKKLPDPVGADSLVSRLNAGQRIELGDYDMRQHLASATHGANE</sequence>
<organism evidence="2 3">
    <name type="scientific">Corynebacterium pseudodiphtheriticum</name>
    <dbReference type="NCBI Taxonomy" id="37637"/>
    <lineage>
        <taxon>Bacteria</taxon>
        <taxon>Bacillati</taxon>
        <taxon>Actinomycetota</taxon>
        <taxon>Actinomycetes</taxon>
        <taxon>Mycobacteriales</taxon>
        <taxon>Corynebacteriaceae</taxon>
        <taxon>Corynebacterium</taxon>
    </lineage>
</organism>
<proteinExistence type="predicted"/>
<feature type="domain" description="IstB-like ATP-binding" evidence="1">
    <location>
        <begin position="12"/>
        <end position="230"/>
    </location>
</feature>
<dbReference type="GO" id="GO:0005524">
    <property type="term" value="F:ATP binding"/>
    <property type="evidence" value="ECO:0007669"/>
    <property type="project" value="UniProtKB-KW"/>
</dbReference>
<keyword evidence="2" id="KW-0547">Nucleotide-binding</keyword>
<dbReference type="SUPFAM" id="SSF52540">
    <property type="entry name" value="P-loop containing nucleoside triphosphate hydrolases"/>
    <property type="match status" value="1"/>
</dbReference>
<evidence type="ECO:0000313" key="2">
    <source>
        <dbReference type="EMBL" id="MDK4307412.1"/>
    </source>
</evidence>
<dbReference type="AlphaFoldDB" id="A0AAP4BRB1"/>
<dbReference type="PANTHER" id="PTHR30050:SF4">
    <property type="entry name" value="ATP-BINDING PROTEIN RV3427C IN INSERTION SEQUENCE-RELATED"/>
    <property type="match status" value="1"/>
</dbReference>
<comment type="caution">
    <text evidence="2">The sequence shown here is derived from an EMBL/GenBank/DDBJ whole genome shotgun (WGS) entry which is preliminary data.</text>
</comment>
<protein>
    <submittedName>
        <fullName evidence="2">ATP-binding protein</fullName>
    </submittedName>
</protein>
<reference evidence="2" key="1">
    <citation type="submission" date="2023-05" db="EMBL/GenBank/DDBJ databases">
        <title>Metabolic capabilities are highly conserved among human nasal-associated Corynebacterium species in pangenomic analyses.</title>
        <authorList>
            <person name="Tran T.H."/>
            <person name="Roberts A.Q."/>
            <person name="Escapa I.F."/>
            <person name="Gao W."/>
            <person name="Conlan S."/>
            <person name="Kong H."/>
            <person name="Segre J.A."/>
            <person name="Kelly M.S."/>
            <person name="Lemon K.P."/>
        </authorList>
    </citation>
    <scope>NUCLEOTIDE SEQUENCE</scope>
    <source>
        <strain evidence="2">KPL2773</strain>
    </source>
</reference>
<accession>A0AAP4BRB1</accession>
<dbReference type="GO" id="GO:0006260">
    <property type="term" value="P:DNA replication"/>
    <property type="evidence" value="ECO:0007669"/>
    <property type="project" value="TreeGrafter"/>
</dbReference>
<dbReference type="CDD" id="cd00009">
    <property type="entry name" value="AAA"/>
    <property type="match status" value="1"/>
</dbReference>
<dbReference type="PIRSF" id="PIRSF003073">
    <property type="entry name" value="DNAC_TnpB_IstB"/>
    <property type="match status" value="1"/>
</dbReference>